<dbReference type="Proteomes" id="UP000792457">
    <property type="component" value="Unassembled WGS sequence"/>
</dbReference>
<accession>A0A8K0P8A4</accession>
<organism evidence="1 2">
    <name type="scientific">Ladona fulva</name>
    <name type="common">Scarce chaser dragonfly</name>
    <name type="synonym">Libellula fulva</name>
    <dbReference type="NCBI Taxonomy" id="123851"/>
    <lineage>
        <taxon>Eukaryota</taxon>
        <taxon>Metazoa</taxon>
        <taxon>Ecdysozoa</taxon>
        <taxon>Arthropoda</taxon>
        <taxon>Hexapoda</taxon>
        <taxon>Insecta</taxon>
        <taxon>Pterygota</taxon>
        <taxon>Palaeoptera</taxon>
        <taxon>Odonata</taxon>
        <taxon>Epiprocta</taxon>
        <taxon>Anisoptera</taxon>
        <taxon>Libelluloidea</taxon>
        <taxon>Libellulidae</taxon>
        <taxon>Ladona</taxon>
    </lineage>
</organism>
<dbReference type="AlphaFoldDB" id="A0A8K0P8A4"/>
<reference evidence="1" key="2">
    <citation type="submission" date="2017-10" db="EMBL/GenBank/DDBJ databases">
        <title>Ladona fulva Genome sequencing and assembly.</title>
        <authorList>
            <person name="Murali S."/>
            <person name="Richards S."/>
            <person name="Bandaranaike D."/>
            <person name="Bellair M."/>
            <person name="Blankenburg K."/>
            <person name="Chao H."/>
            <person name="Dinh H."/>
            <person name="Doddapaneni H."/>
            <person name="Dugan-Rocha S."/>
            <person name="Elkadiri S."/>
            <person name="Gnanaolivu R."/>
            <person name="Hernandez B."/>
            <person name="Skinner E."/>
            <person name="Javaid M."/>
            <person name="Lee S."/>
            <person name="Li M."/>
            <person name="Ming W."/>
            <person name="Munidasa M."/>
            <person name="Muniz J."/>
            <person name="Nguyen L."/>
            <person name="Hughes D."/>
            <person name="Osuji N."/>
            <person name="Pu L.-L."/>
            <person name="Puazo M."/>
            <person name="Qu C."/>
            <person name="Quiroz J."/>
            <person name="Raj R."/>
            <person name="Weissenberger G."/>
            <person name="Xin Y."/>
            <person name="Zou X."/>
            <person name="Han Y."/>
            <person name="Worley K."/>
            <person name="Muzny D."/>
            <person name="Gibbs R."/>
        </authorList>
    </citation>
    <scope>NUCLEOTIDE SEQUENCE</scope>
    <source>
        <strain evidence="1">Sampled in the wild</strain>
    </source>
</reference>
<reference evidence="1" key="1">
    <citation type="submission" date="2013-04" db="EMBL/GenBank/DDBJ databases">
        <authorList>
            <person name="Qu J."/>
            <person name="Murali S.C."/>
            <person name="Bandaranaike D."/>
            <person name="Bellair M."/>
            <person name="Blankenburg K."/>
            <person name="Chao H."/>
            <person name="Dinh H."/>
            <person name="Doddapaneni H."/>
            <person name="Downs B."/>
            <person name="Dugan-Rocha S."/>
            <person name="Elkadiri S."/>
            <person name="Gnanaolivu R.D."/>
            <person name="Hernandez B."/>
            <person name="Javaid M."/>
            <person name="Jayaseelan J.C."/>
            <person name="Lee S."/>
            <person name="Li M."/>
            <person name="Ming W."/>
            <person name="Munidasa M."/>
            <person name="Muniz J."/>
            <person name="Nguyen L."/>
            <person name="Ongeri F."/>
            <person name="Osuji N."/>
            <person name="Pu L.-L."/>
            <person name="Puazo M."/>
            <person name="Qu C."/>
            <person name="Quiroz J."/>
            <person name="Raj R."/>
            <person name="Weissenberger G."/>
            <person name="Xin Y."/>
            <person name="Zou X."/>
            <person name="Han Y."/>
            <person name="Richards S."/>
            <person name="Worley K."/>
            <person name="Muzny D."/>
            <person name="Gibbs R."/>
        </authorList>
    </citation>
    <scope>NUCLEOTIDE SEQUENCE</scope>
    <source>
        <strain evidence="1">Sampled in the wild</strain>
    </source>
</reference>
<name>A0A8K0P8A4_LADFU</name>
<gene>
    <name evidence="1" type="ORF">J437_LFUL018891</name>
</gene>
<comment type="caution">
    <text evidence="1">The sequence shown here is derived from an EMBL/GenBank/DDBJ whole genome shotgun (WGS) entry which is preliminary data.</text>
</comment>
<protein>
    <submittedName>
        <fullName evidence="1">Uncharacterized protein</fullName>
    </submittedName>
</protein>
<evidence type="ECO:0000313" key="2">
    <source>
        <dbReference type="Proteomes" id="UP000792457"/>
    </source>
</evidence>
<sequence>MVNNHRLPIHNDMSELDKIRLRSRNPSIKTAKELHGADFRLLDSSKEYWEDKCPSRFQGIPCITEKPPAFD</sequence>
<keyword evidence="2" id="KW-1185">Reference proteome</keyword>
<proteinExistence type="predicted"/>
<evidence type="ECO:0000313" key="1">
    <source>
        <dbReference type="EMBL" id="KAG8239765.1"/>
    </source>
</evidence>
<dbReference type="EMBL" id="KZ309929">
    <property type="protein sequence ID" value="KAG8239765.1"/>
    <property type="molecule type" value="Genomic_DNA"/>
</dbReference>